<evidence type="ECO:0000313" key="2">
    <source>
        <dbReference type="Proteomes" id="UP000679226"/>
    </source>
</evidence>
<dbReference type="KEGG" id="beg:INE88_02771"/>
<proteinExistence type="predicted"/>
<accession>A0A975KGY1</accession>
<organism evidence="1 2">
    <name type="scientific">Bacteroides eggerthii</name>
    <dbReference type="NCBI Taxonomy" id="28111"/>
    <lineage>
        <taxon>Bacteria</taxon>
        <taxon>Pseudomonadati</taxon>
        <taxon>Bacteroidota</taxon>
        <taxon>Bacteroidia</taxon>
        <taxon>Bacteroidales</taxon>
        <taxon>Bacteroidaceae</taxon>
        <taxon>Bacteroides</taxon>
    </lineage>
</organism>
<name>A0A975KGY1_9BACE</name>
<dbReference type="RefSeq" id="WP_004294638.1">
    <property type="nucleotide sequence ID" value="NZ_CP072227.1"/>
</dbReference>
<evidence type="ECO:0000313" key="1">
    <source>
        <dbReference type="EMBL" id="QUT45947.1"/>
    </source>
</evidence>
<dbReference type="EMBL" id="CP072227">
    <property type="protein sequence ID" value="QUT45947.1"/>
    <property type="molecule type" value="Genomic_DNA"/>
</dbReference>
<dbReference type="Proteomes" id="UP000679226">
    <property type="component" value="Chromosome"/>
</dbReference>
<dbReference type="AlphaFoldDB" id="A0A975KGY1"/>
<sequence length="105" mass="13036">MNFLITYRQQGKETCLNYIRNEIRFKCDWKRRLFSSSYTARSEMVVVEREEYPERVIARRDAFKSKQIFYDVVKEYWNEDYWKDYNIIEPTESLENAVKKLRKQL</sequence>
<protein>
    <submittedName>
        <fullName evidence="1">Uncharacterized protein</fullName>
    </submittedName>
</protein>
<reference evidence="1" key="1">
    <citation type="journal article" date="2021" name="PLoS Genet.">
        <title>Mobile Type VI secretion system loci of the gut Bacteroidales display extensive intra-ecosystem transfer, multi-species spread and geographical clustering.</title>
        <authorList>
            <person name="Garcia-Bayona L."/>
            <person name="Coyne M.J."/>
            <person name="Comstock L.E."/>
        </authorList>
    </citation>
    <scope>NUCLEOTIDE SEQUENCE</scope>
    <source>
        <strain evidence="1">CL11T00C20</strain>
    </source>
</reference>
<gene>
    <name evidence="1" type="ORF">INE88_02771</name>
</gene>